<sequence length="143" mass="14619">MSPPFAELDAASDAGFVDVEPLSAGLGPDADARDEPDAEGAGCVPFDEDAVGDALVAECDASDEVPQAAVPARSAAAPRLVTAPRIVVIVVTRVSVDVGTDNAARSGRRRPSLRRSLTRSPTPPGSTNVAENRRCGRGSAVRG</sequence>
<evidence type="ECO:0000313" key="3">
    <source>
        <dbReference type="Proteomes" id="UP000027986"/>
    </source>
</evidence>
<name>A0A075JI02_9MICO</name>
<evidence type="ECO:0000313" key="2">
    <source>
        <dbReference type="EMBL" id="AIF41564.1"/>
    </source>
</evidence>
<reference evidence="2 3" key="1">
    <citation type="submission" date="2014-07" db="EMBL/GenBank/DDBJ databases">
        <title>Genome Sequencing of Dermacoccus nishinomiyaensis.</title>
        <authorList>
            <person name="Hong K.W."/>
            <person name="Chan K.G."/>
        </authorList>
    </citation>
    <scope>NUCLEOTIDE SEQUENCE [LARGE SCALE GENOMIC DNA]</scope>
    <source>
        <strain evidence="2 3">M25</strain>
    </source>
</reference>
<keyword evidence="3" id="KW-1185">Reference proteome</keyword>
<organism evidence="2 3">
    <name type="scientific">Dermacoccus nishinomiyaensis</name>
    <dbReference type="NCBI Taxonomy" id="1274"/>
    <lineage>
        <taxon>Bacteria</taxon>
        <taxon>Bacillati</taxon>
        <taxon>Actinomycetota</taxon>
        <taxon>Actinomycetes</taxon>
        <taxon>Micrococcales</taxon>
        <taxon>Dermacoccaceae</taxon>
        <taxon>Dermacoccus</taxon>
    </lineage>
</organism>
<dbReference type="HOGENOM" id="CLU_1802982_0_0_11"/>
<dbReference type="AlphaFoldDB" id="A0A075JI02"/>
<feature type="compositionally biased region" description="Basic residues" evidence="1">
    <location>
        <begin position="106"/>
        <end position="117"/>
    </location>
</feature>
<dbReference type="Proteomes" id="UP000027986">
    <property type="component" value="Chromosome"/>
</dbReference>
<evidence type="ECO:0000256" key="1">
    <source>
        <dbReference type="SAM" id="MobiDB-lite"/>
    </source>
</evidence>
<protein>
    <submittedName>
        <fullName evidence="2">Uncharacterized protein</fullName>
    </submittedName>
</protein>
<feature type="region of interest" description="Disordered" evidence="1">
    <location>
        <begin position="19"/>
        <end position="42"/>
    </location>
</feature>
<feature type="region of interest" description="Disordered" evidence="1">
    <location>
        <begin position="99"/>
        <end position="143"/>
    </location>
</feature>
<dbReference type="KEGG" id="dni:HX89_12180"/>
<accession>A0A075JI02</accession>
<proteinExistence type="predicted"/>
<dbReference type="EMBL" id="CP008889">
    <property type="protein sequence ID" value="AIF41564.1"/>
    <property type="molecule type" value="Genomic_DNA"/>
</dbReference>
<gene>
    <name evidence="2" type="ORF">HX89_12180</name>
</gene>